<feature type="transmembrane region" description="Helical" evidence="6">
    <location>
        <begin position="573"/>
        <end position="600"/>
    </location>
</feature>
<dbReference type="SUPFAM" id="SSF58104">
    <property type="entry name" value="Methyl-accepting chemotaxis protein (MCP) signaling domain"/>
    <property type="match status" value="1"/>
</dbReference>
<dbReference type="SUPFAM" id="SSF101967">
    <property type="entry name" value="Adhesin YadA, collagen-binding domain"/>
    <property type="match status" value="1"/>
</dbReference>
<dbReference type="GO" id="GO:0016020">
    <property type="term" value="C:membrane"/>
    <property type="evidence" value="ECO:0007669"/>
    <property type="project" value="UniProtKB-SubCell"/>
</dbReference>
<dbReference type="InterPro" id="IPR011049">
    <property type="entry name" value="Serralysin-like_metalloprot_C"/>
</dbReference>
<feature type="domain" description="ABC-2 type transporter transmembrane" evidence="7">
    <location>
        <begin position="490"/>
        <end position="710"/>
    </location>
</feature>
<dbReference type="NCBIfam" id="TIGR03062">
    <property type="entry name" value="pip_yhgE_Cterm"/>
    <property type="match status" value="1"/>
</dbReference>
<organism evidence="8 9">
    <name type="scientific">Psychrobacillus psychrotolerans</name>
    <dbReference type="NCBI Taxonomy" id="126156"/>
    <lineage>
        <taxon>Bacteria</taxon>
        <taxon>Bacillati</taxon>
        <taxon>Bacillota</taxon>
        <taxon>Bacilli</taxon>
        <taxon>Bacillales</taxon>
        <taxon>Bacillaceae</taxon>
        <taxon>Psychrobacillus</taxon>
    </lineage>
</organism>
<evidence type="ECO:0000259" key="7">
    <source>
        <dbReference type="Pfam" id="PF12698"/>
    </source>
</evidence>
<evidence type="ECO:0000313" key="8">
    <source>
        <dbReference type="EMBL" id="SFQ77620.1"/>
    </source>
</evidence>
<feature type="compositionally biased region" description="Basic and acidic residues" evidence="5">
    <location>
        <begin position="499"/>
        <end position="508"/>
    </location>
</feature>
<accession>A0A1I6B9M6</accession>
<dbReference type="PANTHER" id="PTHR43077:SF5">
    <property type="entry name" value="PHAGE INFECTION PROTEIN"/>
    <property type="match status" value="1"/>
</dbReference>
<sequence>MIKSEWKNIFTNRKLLISIIAVLFIPVMYAGMFLWAFWDPYANLSDLPVAVVNADEGATYNDTALSLGDDLSEKLKESEQFKFISVSKEDADEGLVNEDYYLLIEIPENFSQHATTLLDEEPQKMVITYKANEGYNFLSSQIGETAMDRIRAEVNKQVSETYAEQLFDSITKLGDGFAEASDGAGKLKDGAAEINTGASDLKGYLEQLASSTIKLQDGTSTVVNGIQKAATGSTELNSGLSTLSGGSKQLADGVNQTATGAAQLNSGIQTYTSGVAKLNDSYQLLGEKEKELINSLATLQSSSATINNSTNQLSEGSTQVTAGIQALSQQLTQLSESLPAEQAAKLVETVKQLETGSSTVSAGLEKLANGTAALEKGTTQVSSGANQLSAGYTQAQQGISKLNGSSSALIEGSASLATGTSTLASKMSDFTTGIQQAYNGSSSLVAGLNELASGSNQLKTGTGTLAEKSGELASGSAKLTEGTEQLAEGTGTLQSSLKDASEKSKEVSANESTYEMVASPVDVEVEGVNEVPNYGTGFTPYFLSLGLFVGALLISIVFPFVQSAIKPTSGSSWFFSKISVLSIVGIIQSLVVVAIALFALKLEPQSVGLFILSTIITSFTYLAIVQLLVTVLGDPGRFVAIVILILQLTTSAGTFPLELIPQPLQIFNKFLPMTYSVQSFKASISTGNMSNFWSTNSVLLGFMIVCFALTFGYFMLMFKKRHSKETVEA</sequence>
<dbReference type="Gene3D" id="1.10.287.950">
    <property type="entry name" value="Methyl-accepting chemotaxis protein"/>
    <property type="match status" value="1"/>
</dbReference>
<dbReference type="PANTHER" id="PTHR43077">
    <property type="entry name" value="TRANSPORT PERMEASE YVFS-RELATED"/>
    <property type="match status" value="1"/>
</dbReference>
<dbReference type="InterPro" id="IPR017500">
    <property type="entry name" value="Phage_infect_YhgE_N"/>
</dbReference>
<keyword evidence="3 6" id="KW-1133">Transmembrane helix</keyword>
<dbReference type="NCBIfam" id="TIGR03061">
    <property type="entry name" value="pip_yhgE_Nterm"/>
    <property type="match status" value="1"/>
</dbReference>
<dbReference type="EMBL" id="FOXU01000012">
    <property type="protein sequence ID" value="SFQ77620.1"/>
    <property type="molecule type" value="Genomic_DNA"/>
</dbReference>
<dbReference type="InterPro" id="IPR023908">
    <property type="entry name" value="xxxLxxG_rpt"/>
</dbReference>
<dbReference type="RefSeq" id="WP_093538611.1">
    <property type="nucleotide sequence ID" value="NZ_FOXU01000012.1"/>
</dbReference>
<dbReference type="STRING" id="126156.SAMN05421670_0284"/>
<reference evidence="9" key="1">
    <citation type="submission" date="2016-10" db="EMBL/GenBank/DDBJ databases">
        <authorList>
            <person name="Varghese N."/>
            <person name="Submissions S."/>
        </authorList>
    </citation>
    <scope>NUCLEOTIDE SEQUENCE [LARGE SCALE GENOMIC DNA]</scope>
    <source>
        <strain evidence="9">DSM 11706</strain>
    </source>
</reference>
<dbReference type="AlphaFoldDB" id="A0A1I6B9M6"/>
<evidence type="ECO:0000256" key="3">
    <source>
        <dbReference type="ARBA" id="ARBA00022989"/>
    </source>
</evidence>
<keyword evidence="9" id="KW-1185">Reference proteome</keyword>
<dbReference type="GO" id="GO:0140359">
    <property type="term" value="F:ABC-type transporter activity"/>
    <property type="evidence" value="ECO:0007669"/>
    <property type="project" value="InterPro"/>
</dbReference>
<feature type="domain" description="ABC-2 type transporter transmembrane" evidence="7">
    <location>
        <begin position="18"/>
        <end position="157"/>
    </location>
</feature>
<evidence type="ECO:0000313" key="9">
    <source>
        <dbReference type="Proteomes" id="UP000198734"/>
    </source>
</evidence>
<keyword evidence="4 6" id="KW-0472">Membrane</keyword>
<dbReference type="InterPro" id="IPR051328">
    <property type="entry name" value="T7SS_ABC-Transporter"/>
</dbReference>
<evidence type="ECO:0000256" key="1">
    <source>
        <dbReference type="ARBA" id="ARBA00004141"/>
    </source>
</evidence>
<dbReference type="Pfam" id="PF12698">
    <property type="entry name" value="ABC2_membrane_3"/>
    <property type="match status" value="2"/>
</dbReference>
<name>A0A1I6B9M6_9BACI</name>
<feature type="transmembrane region" description="Helical" evidence="6">
    <location>
        <begin position="15"/>
        <end position="38"/>
    </location>
</feature>
<evidence type="ECO:0000256" key="4">
    <source>
        <dbReference type="ARBA" id="ARBA00023136"/>
    </source>
</evidence>
<dbReference type="NCBIfam" id="TIGR03057">
    <property type="entry name" value="xxxLxxG_by_4"/>
    <property type="match status" value="7"/>
</dbReference>
<dbReference type="OrthoDB" id="9811483at2"/>
<feature type="transmembrane region" description="Helical" evidence="6">
    <location>
        <begin position="606"/>
        <end position="631"/>
    </location>
</feature>
<dbReference type="InterPro" id="IPR017501">
    <property type="entry name" value="Phage_infect_YhgE_C"/>
</dbReference>
<comment type="subcellular location">
    <subcellularLocation>
        <location evidence="1">Membrane</location>
        <topology evidence="1">Multi-pass membrane protein</topology>
    </subcellularLocation>
</comment>
<feature type="region of interest" description="Disordered" evidence="5">
    <location>
        <begin position="476"/>
        <end position="509"/>
    </location>
</feature>
<keyword evidence="2 6" id="KW-0812">Transmembrane</keyword>
<evidence type="ECO:0000256" key="6">
    <source>
        <dbReference type="SAM" id="Phobius"/>
    </source>
</evidence>
<dbReference type="Proteomes" id="UP000198734">
    <property type="component" value="Unassembled WGS sequence"/>
</dbReference>
<feature type="transmembrane region" description="Helical" evidence="6">
    <location>
        <begin position="638"/>
        <end position="657"/>
    </location>
</feature>
<dbReference type="InterPro" id="IPR013525">
    <property type="entry name" value="ABC2_TM"/>
</dbReference>
<protein>
    <submittedName>
        <fullName evidence="8">Putative membrane protein</fullName>
    </submittedName>
</protein>
<feature type="transmembrane region" description="Helical" evidence="6">
    <location>
        <begin position="698"/>
        <end position="716"/>
    </location>
</feature>
<evidence type="ECO:0000256" key="5">
    <source>
        <dbReference type="SAM" id="MobiDB-lite"/>
    </source>
</evidence>
<gene>
    <name evidence="8" type="ORF">SAMN05421670_0284</name>
</gene>
<proteinExistence type="predicted"/>
<feature type="transmembrane region" description="Helical" evidence="6">
    <location>
        <begin position="541"/>
        <end position="561"/>
    </location>
</feature>
<evidence type="ECO:0000256" key="2">
    <source>
        <dbReference type="ARBA" id="ARBA00022692"/>
    </source>
</evidence>
<dbReference type="Gene3D" id="3.40.1710.10">
    <property type="entry name" value="abc type-2 transporter like domain"/>
    <property type="match status" value="1"/>
</dbReference>